<sequence>MMENPLKYSLTTRFKERQILRLLDIRPGERLLDVGCGIGYLSGLASSCGAQIVGIDMSRKALVHAREQLLGGFVAGGAGGLPFADDSFDKVIFADVIEHVPDDRMALVEIVRVAKPGARIVISTPALEGVFTETWIKTYLHGEEDEFQKNYREGYTTDSLRALMGDCAIADTQVAYTNFVLSELLLGFTKLAYGSQKTRYNSQADLVDVADSWLFKIYKHLVFPVFFALGRIEEFMIGKWVKGHCLIIGGSVRK</sequence>
<protein>
    <recommendedName>
        <fullName evidence="1">Methyltransferase type 11 domain-containing protein</fullName>
    </recommendedName>
</protein>
<gene>
    <name evidence="2" type="ORF">METZ01_LOCUS392210</name>
</gene>
<accession>A0A382UYL6</accession>
<dbReference type="AlphaFoldDB" id="A0A382UYL6"/>
<dbReference type="GO" id="GO:0008757">
    <property type="term" value="F:S-adenosylmethionine-dependent methyltransferase activity"/>
    <property type="evidence" value="ECO:0007669"/>
    <property type="project" value="InterPro"/>
</dbReference>
<dbReference type="PANTHER" id="PTHR43591:SF24">
    <property type="entry name" value="2-METHOXY-6-POLYPRENYL-1,4-BENZOQUINOL METHYLASE, MITOCHONDRIAL"/>
    <property type="match status" value="1"/>
</dbReference>
<organism evidence="2">
    <name type="scientific">marine metagenome</name>
    <dbReference type="NCBI Taxonomy" id="408172"/>
    <lineage>
        <taxon>unclassified sequences</taxon>
        <taxon>metagenomes</taxon>
        <taxon>ecological metagenomes</taxon>
    </lineage>
</organism>
<dbReference type="CDD" id="cd02440">
    <property type="entry name" value="AdoMet_MTases"/>
    <property type="match status" value="1"/>
</dbReference>
<feature type="domain" description="Methyltransferase type 11" evidence="1">
    <location>
        <begin position="32"/>
        <end position="122"/>
    </location>
</feature>
<dbReference type="PANTHER" id="PTHR43591">
    <property type="entry name" value="METHYLTRANSFERASE"/>
    <property type="match status" value="1"/>
</dbReference>
<name>A0A382UYL6_9ZZZZ</name>
<evidence type="ECO:0000259" key="1">
    <source>
        <dbReference type="Pfam" id="PF08241"/>
    </source>
</evidence>
<dbReference type="SUPFAM" id="SSF53335">
    <property type="entry name" value="S-adenosyl-L-methionine-dependent methyltransferases"/>
    <property type="match status" value="1"/>
</dbReference>
<dbReference type="InterPro" id="IPR029063">
    <property type="entry name" value="SAM-dependent_MTases_sf"/>
</dbReference>
<dbReference type="EMBL" id="UINC01147816">
    <property type="protein sequence ID" value="SVD39356.1"/>
    <property type="molecule type" value="Genomic_DNA"/>
</dbReference>
<reference evidence="2" key="1">
    <citation type="submission" date="2018-05" db="EMBL/GenBank/DDBJ databases">
        <authorList>
            <person name="Lanie J.A."/>
            <person name="Ng W.-L."/>
            <person name="Kazmierczak K.M."/>
            <person name="Andrzejewski T.M."/>
            <person name="Davidsen T.M."/>
            <person name="Wayne K.J."/>
            <person name="Tettelin H."/>
            <person name="Glass J.I."/>
            <person name="Rusch D."/>
            <person name="Podicherti R."/>
            <person name="Tsui H.-C.T."/>
            <person name="Winkler M.E."/>
        </authorList>
    </citation>
    <scope>NUCLEOTIDE SEQUENCE</scope>
</reference>
<proteinExistence type="predicted"/>
<dbReference type="Pfam" id="PF08241">
    <property type="entry name" value="Methyltransf_11"/>
    <property type="match status" value="1"/>
</dbReference>
<dbReference type="InterPro" id="IPR013216">
    <property type="entry name" value="Methyltransf_11"/>
</dbReference>
<evidence type="ECO:0000313" key="2">
    <source>
        <dbReference type="EMBL" id="SVD39356.1"/>
    </source>
</evidence>
<dbReference type="Gene3D" id="3.40.50.150">
    <property type="entry name" value="Vaccinia Virus protein VP39"/>
    <property type="match status" value="1"/>
</dbReference>